<organism evidence="1 2">
    <name type="scientific">Ceratopteris richardii</name>
    <name type="common">Triangle waterfern</name>
    <dbReference type="NCBI Taxonomy" id="49495"/>
    <lineage>
        <taxon>Eukaryota</taxon>
        <taxon>Viridiplantae</taxon>
        <taxon>Streptophyta</taxon>
        <taxon>Embryophyta</taxon>
        <taxon>Tracheophyta</taxon>
        <taxon>Polypodiopsida</taxon>
        <taxon>Polypodiidae</taxon>
        <taxon>Polypodiales</taxon>
        <taxon>Pteridineae</taxon>
        <taxon>Pteridaceae</taxon>
        <taxon>Parkerioideae</taxon>
        <taxon>Ceratopteris</taxon>
    </lineage>
</organism>
<dbReference type="OrthoDB" id="2018221at2759"/>
<comment type="caution">
    <text evidence="1">The sequence shown here is derived from an EMBL/GenBank/DDBJ whole genome shotgun (WGS) entry which is preliminary data.</text>
</comment>
<protein>
    <submittedName>
        <fullName evidence="1">Uncharacterized protein</fullName>
    </submittedName>
</protein>
<evidence type="ECO:0000313" key="2">
    <source>
        <dbReference type="Proteomes" id="UP000825935"/>
    </source>
</evidence>
<dbReference type="AlphaFoldDB" id="A0A8T2T725"/>
<keyword evidence="2" id="KW-1185">Reference proteome</keyword>
<dbReference type="PANTHER" id="PTHR35732">
    <property type="entry name" value="OS10G0545100 PROTEIN"/>
    <property type="match status" value="1"/>
</dbReference>
<accession>A0A8T2T725</accession>
<sequence>MACLQMHPNFVYASPSLTLKHARTRTPAVVANRSSWIGWTITSRVSLSTLRPASSASEGLPSELLEDGKFVPINNEDPQYGPPALMLMGFSYSEVLKVQDLLNSMQGDFLKVLICTDEMLKGSLWNAMHTLQPKLENVKASKEVPRICFLSGLTGEELMMFVRAFPDANIEEAVFAAMVPNNALKTVEELIEEIMGDHEQLTKGRDSR</sequence>
<dbReference type="Pfam" id="PF12646">
    <property type="entry name" value="DUF3783"/>
    <property type="match status" value="1"/>
</dbReference>
<dbReference type="EMBL" id="CM035420">
    <property type="protein sequence ID" value="KAH7405532.1"/>
    <property type="molecule type" value="Genomic_DNA"/>
</dbReference>
<dbReference type="PANTHER" id="PTHR35732:SF1">
    <property type="entry name" value="OS10G0545100 PROTEIN"/>
    <property type="match status" value="1"/>
</dbReference>
<dbReference type="InterPro" id="IPR016621">
    <property type="entry name" value="UCP014543"/>
</dbReference>
<proteinExistence type="predicted"/>
<reference evidence="1" key="1">
    <citation type="submission" date="2021-08" db="EMBL/GenBank/DDBJ databases">
        <title>WGS assembly of Ceratopteris richardii.</title>
        <authorList>
            <person name="Marchant D.B."/>
            <person name="Chen G."/>
            <person name="Jenkins J."/>
            <person name="Shu S."/>
            <person name="Leebens-Mack J."/>
            <person name="Grimwood J."/>
            <person name="Schmutz J."/>
            <person name="Soltis P."/>
            <person name="Soltis D."/>
            <person name="Chen Z.-H."/>
        </authorList>
    </citation>
    <scope>NUCLEOTIDE SEQUENCE</scope>
    <source>
        <strain evidence="1">Whitten #5841</strain>
        <tissue evidence="1">Leaf</tissue>
    </source>
</reference>
<name>A0A8T2T725_CERRI</name>
<gene>
    <name evidence="1" type="ORF">KP509_15G074400</name>
</gene>
<dbReference type="OMA" id="CVRNSAQ"/>
<dbReference type="Proteomes" id="UP000825935">
    <property type="component" value="Chromosome 15"/>
</dbReference>
<evidence type="ECO:0000313" key="1">
    <source>
        <dbReference type="EMBL" id="KAH7405532.1"/>
    </source>
</evidence>